<keyword evidence="8 10" id="KW-0675">Receptor</keyword>
<dbReference type="AlphaFoldDB" id="A0A857N3J6"/>
<dbReference type="EMBL" id="MK749013">
    <property type="protein sequence ID" value="QHN69110.1"/>
    <property type="molecule type" value="mRNA"/>
</dbReference>
<dbReference type="GO" id="GO:0005886">
    <property type="term" value="C:plasma membrane"/>
    <property type="evidence" value="ECO:0007669"/>
    <property type="project" value="UniProtKB-SubCell"/>
</dbReference>
<evidence type="ECO:0000256" key="9">
    <source>
        <dbReference type="ARBA" id="ARBA00023224"/>
    </source>
</evidence>
<dbReference type="GO" id="GO:0007165">
    <property type="term" value="P:signal transduction"/>
    <property type="evidence" value="ECO:0007669"/>
    <property type="project" value="UniProtKB-KW"/>
</dbReference>
<protein>
    <recommendedName>
        <fullName evidence="10">Odorant receptor</fullName>
    </recommendedName>
</protein>
<accession>A0A857N3J6</accession>
<evidence type="ECO:0000256" key="2">
    <source>
        <dbReference type="ARBA" id="ARBA00022475"/>
    </source>
</evidence>
<reference evidence="11" key="1">
    <citation type="submission" date="2019-04" db="EMBL/GenBank/DDBJ databases">
        <authorList>
            <person name="Guo B."/>
            <person name="Lu P."/>
        </authorList>
    </citation>
    <scope>NUCLEOTIDE SEQUENCE</scope>
</reference>
<dbReference type="InterPro" id="IPR004117">
    <property type="entry name" value="7tm6_olfct_rcpt"/>
</dbReference>
<dbReference type="GO" id="GO:0005549">
    <property type="term" value="F:odorant binding"/>
    <property type="evidence" value="ECO:0007669"/>
    <property type="project" value="InterPro"/>
</dbReference>
<evidence type="ECO:0000256" key="4">
    <source>
        <dbReference type="ARBA" id="ARBA00022692"/>
    </source>
</evidence>
<dbReference type="PANTHER" id="PTHR21137">
    <property type="entry name" value="ODORANT RECEPTOR"/>
    <property type="match status" value="1"/>
</dbReference>
<comment type="similarity">
    <text evidence="10">Belongs to the insect chemoreceptor superfamily. Heteromeric odorant receptor channel (TC 1.A.69) family.</text>
</comment>
<keyword evidence="9 10" id="KW-0807">Transducer</keyword>
<keyword evidence="3 10" id="KW-0716">Sensory transduction</keyword>
<feature type="transmembrane region" description="Helical" evidence="10">
    <location>
        <begin position="76"/>
        <end position="96"/>
    </location>
</feature>
<sequence>METSMSAARDLEFAIEWNRIILRFLGIWPDQNSSKNGNRTMSFNFLFAVFFIFCFNVSQIIYLVMAWGQLDAVIEILAKSIAATAIALLKSISIWYNSKVLRSMLAHIAEDWMTPKSKREREVMLKNAKIARMLSIGGIFLIMVSLGLYIFIHVIVNLQPGTRNGTVSRRQLLYQAYFPFDTDKTPNYELTCIVQSVAAMYTATSYSGIDTFLAMLVLHLCAQFTNLQFTLKNLVTEHGTEIEFRKNLAIIVNKHERLNRFAVSMEKSFNMLLLVHMFLCTLQFCFIGYNFFLTFDNGGMGQLSFYQLLLLTIYVISGVMQLFVYCYVGEKLNVDSSQLGYAAYQCDWYKLSVPDARDLTFVMLRARTPLQITAGRFCSFSFSLFTDILKTSMGYLSMLLSVKNTNSLS</sequence>
<keyword evidence="2" id="KW-1003">Cell membrane</keyword>
<keyword evidence="7 10" id="KW-0472">Membrane</keyword>
<evidence type="ECO:0000256" key="5">
    <source>
        <dbReference type="ARBA" id="ARBA00022725"/>
    </source>
</evidence>
<feature type="transmembrane region" description="Helical" evidence="10">
    <location>
        <begin position="269"/>
        <end position="292"/>
    </location>
</feature>
<dbReference type="GO" id="GO:0004984">
    <property type="term" value="F:olfactory receptor activity"/>
    <property type="evidence" value="ECO:0007669"/>
    <property type="project" value="InterPro"/>
</dbReference>
<feature type="transmembrane region" description="Helical" evidence="10">
    <location>
        <begin position="203"/>
        <end position="222"/>
    </location>
</feature>
<dbReference type="Pfam" id="PF02949">
    <property type="entry name" value="7tm_6"/>
    <property type="match status" value="1"/>
</dbReference>
<evidence type="ECO:0000256" key="3">
    <source>
        <dbReference type="ARBA" id="ARBA00022606"/>
    </source>
</evidence>
<dbReference type="PANTHER" id="PTHR21137:SF35">
    <property type="entry name" value="ODORANT RECEPTOR 19A-RELATED"/>
    <property type="match status" value="1"/>
</dbReference>
<feature type="transmembrane region" description="Helical" evidence="10">
    <location>
        <begin position="43"/>
        <end position="64"/>
    </location>
</feature>
<keyword evidence="6 10" id="KW-1133">Transmembrane helix</keyword>
<comment type="subcellular location">
    <subcellularLocation>
        <location evidence="1 10">Cell membrane</location>
        <topology evidence="1 10">Multi-pass membrane protein</topology>
    </subcellularLocation>
</comment>
<evidence type="ECO:0000256" key="10">
    <source>
        <dbReference type="RuleBase" id="RU351113"/>
    </source>
</evidence>
<name>A0A857N3J6_9HYME</name>
<feature type="transmembrane region" description="Helical" evidence="10">
    <location>
        <begin position="134"/>
        <end position="156"/>
    </location>
</feature>
<evidence type="ECO:0000256" key="6">
    <source>
        <dbReference type="ARBA" id="ARBA00022989"/>
    </source>
</evidence>
<proteinExistence type="evidence at transcript level"/>
<organism evidence="11">
    <name type="scientific">Sirex noctilio</name>
    <dbReference type="NCBI Taxonomy" id="36765"/>
    <lineage>
        <taxon>Eukaryota</taxon>
        <taxon>Metazoa</taxon>
        <taxon>Ecdysozoa</taxon>
        <taxon>Arthropoda</taxon>
        <taxon>Hexapoda</taxon>
        <taxon>Insecta</taxon>
        <taxon>Pterygota</taxon>
        <taxon>Neoptera</taxon>
        <taxon>Endopterygota</taxon>
        <taxon>Hymenoptera</taxon>
        <taxon>Siricoidea</taxon>
        <taxon>Siricidae</taxon>
        <taxon>Sirex</taxon>
    </lineage>
</organism>
<comment type="caution">
    <text evidence="10">Lacks conserved residue(s) required for the propagation of feature annotation.</text>
</comment>
<evidence type="ECO:0000313" key="11">
    <source>
        <dbReference type="EMBL" id="QHN69110.1"/>
    </source>
</evidence>
<keyword evidence="5 10" id="KW-0552">Olfaction</keyword>
<feature type="transmembrane region" description="Helical" evidence="10">
    <location>
        <begin position="304"/>
        <end position="328"/>
    </location>
</feature>
<evidence type="ECO:0000256" key="1">
    <source>
        <dbReference type="ARBA" id="ARBA00004651"/>
    </source>
</evidence>
<keyword evidence="4 10" id="KW-0812">Transmembrane</keyword>
<evidence type="ECO:0000256" key="7">
    <source>
        <dbReference type="ARBA" id="ARBA00023136"/>
    </source>
</evidence>
<evidence type="ECO:0000256" key="8">
    <source>
        <dbReference type="ARBA" id="ARBA00023170"/>
    </source>
</evidence>